<dbReference type="InterPro" id="IPR054530">
    <property type="entry name" value="TcaA_4th"/>
</dbReference>
<feature type="transmembrane region" description="Helical" evidence="1">
    <location>
        <begin position="43"/>
        <end position="62"/>
    </location>
</feature>
<keyword evidence="1" id="KW-0472">Membrane</keyword>
<gene>
    <name evidence="4" type="ORF">D7Z54_02095</name>
</gene>
<feature type="domain" description="TcaA 4th" evidence="3">
    <location>
        <begin position="245"/>
        <end position="309"/>
    </location>
</feature>
<dbReference type="InterPro" id="IPR054528">
    <property type="entry name" value="TcaA_5th"/>
</dbReference>
<dbReference type="Proteomes" id="UP000275076">
    <property type="component" value="Unassembled WGS sequence"/>
</dbReference>
<keyword evidence="1" id="KW-0812">Transmembrane</keyword>
<evidence type="ECO:0000313" key="5">
    <source>
        <dbReference type="Proteomes" id="UP000275076"/>
    </source>
</evidence>
<dbReference type="AlphaFoldDB" id="A0A3R9RH52"/>
<protein>
    <recommendedName>
        <fullName evidence="6">Membrane protein YvbJ</fullName>
    </recommendedName>
</protein>
<accession>A0A3R9RH52</accession>
<evidence type="ECO:0000256" key="1">
    <source>
        <dbReference type="SAM" id="Phobius"/>
    </source>
</evidence>
<dbReference type="EMBL" id="RBVX01000001">
    <property type="protein sequence ID" value="RSL35377.1"/>
    <property type="molecule type" value="Genomic_DNA"/>
</dbReference>
<reference evidence="4 5" key="1">
    <citation type="submission" date="2018-10" db="EMBL/GenBank/DDBJ databases">
        <title>Draft genome sequence of Bacillus salarius IM0101, isolated from a hypersaline soil in Inner Mongolia, China.</title>
        <authorList>
            <person name="Yamprayoonswat W."/>
            <person name="Boonvisut S."/>
            <person name="Jumpathong W."/>
            <person name="Sittihan S."/>
            <person name="Ruangsuj P."/>
            <person name="Wanthongcharoen S."/>
            <person name="Thongpramul N."/>
            <person name="Pimmason S."/>
            <person name="Yu B."/>
            <person name="Yasawong M."/>
        </authorList>
    </citation>
    <scope>NUCLEOTIDE SEQUENCE [LARGE SCALE GENOMIC DNA]</scope>
    <source>
        <strain evidence="4 5">IM0101</strain>
    </source>
</reference>
<dbReference type="PANTHER" id="PTHR40038">
    <property type="entry name" value="MEMBRANE-ASSOCIATED PROTEIN TCAA"/>
    <property type="match status" value="1"/>
</dbReference>
<evidence type="ECO:0000313" key="4">
    <source>
        <dbReference type="EMBL" id="RSL35377.1"/>
    </source>
</evidence>
<dbReference type="Pfam" id="PF22819">
    <property type="entry name" value="TcaA_5th"/>
    <property type="match status" value="1"/>
</dbReference>
<dbReference type="PANTHER" id="PTHR40038:SF1">
    <property type="entry name" value="MEMBRANE-ASSOCIATED PROTEIN TCAA"/>
    <property type="match status" value="1"/>
</dbReference>
<dbReference type="OrthoDB" id="1682769at2"/>
<dbReference type="Pfam" id="PF22820">
    <property type="entry name" value="TcaA_3rd_4th"/>
    <property type="match status" value="1"/>
</dbReference>
<proteinExistence type="predicted"/>
<comment type="caution">
    <text evidence="4">The sequence shown here is derived from an EMBL/GenBank/DDBJ whole genome shotgun (WGS) entry which is preliminary data.</text>
</comment>
<name>A0A3R9RH52_9BACI</name>
<keyword evidence="5" id="KW-1185">Reference proteome</keyword>
<sequence>MNCQHCGHPIKSNGRFCSNCGKEQDGAVTRENKQPWSAKKKGIIFLSSLVAAIILFVAHLTLSRMYAPEQAVAELNEALYEEDQGIENVIQPAESSVKWNANIAEGYKEFLLNEVNESQMDRFLDEVERSAHGDFPIALSSSGHDVLQVNRNGRFAGVYPAYEIQAIPYDVYVNSNIDDISVSFEDSEIEVNEVDQDYKIARVYPSVYKGTAAFESEFSEGELAFTPDFSEGNTNEIVEELEWEADYLNVEAMDMDASLYINGEDTGMSLRESMGEGPVLTDGSITVSSEFDTEYGSVHSNEVTLQDNGKAWLEVDGEELDELEQDAAAQEVDPDQSVEDFVESYLEISVESMNEGDFSIAEDFHDPDGVSYQESKDYVDYIESKGIQEDLEYGEVVGYEKDGDMYTVEVEDAYTIYRDDGTVGYKEFESTFAVKEKNGRYYINELMNTEEVHSEEVY</sequence>
<evidence type="ECO:0000259" key="2">
    <source>
        <dbReference type="Pfam" id="PF22819"/>
    </source>
</evidence>
<keyword evidence="1" id="KW-1133">Transmembrane helix</keyword>
<organism evidence="4 5">
    <name type="scientific">Salibacterium salarium</name>
    <dbReference type="NCBI Taxonomy" id="284579"/>
    <lineage>
        <taxon>Bacteria</taxon>
        <taxon>Bacillati</taxon>
        <taxon>Bacillota</taxon>
        <taxon>Bacilli</taxon>
        <taxon>Bacillales</taxon>
        <taxon>Bacillaceae</taxon>
    </lineage>
</organism>
<feature type="domain" description="TcaA protein NTF2-like" evidence="2">
    <location>
        <begin position="336"/>
        <end position="446"/>
    </location>
</feature>
<evidence type="ECO:0008006" key="6">
    <source>
        <dbReference type="Google" id="ProtNLM"/>
    </source>
</evidence>
<dbReference type="RefSeq" id="WP_125553942.1">
    <property type="nucleotide sequence ID" value="NZ_RBVX01000001.1"/>
</dbReference>
<evidence type="ECO:0000259" key="3">
    <source>
        <dbReference type="Pfam" id="PF22820"/>
    </source>
</evidence>